<dbReference type="KEGG" id="smon:AWR27_11400"/>
<dbReference type="OrthoDB" id="949109at2"/>
<dbReference type="InterPro" id="IPR024311">
    <property type="entry name" value="Lipocalin-like"/>
</dbReference>
<name>A0A1P9X4C8_9BACT</name>
<dbReference type="AlphaFoldDB" id="A0A1P9X4C8"/>
<dbReference type="EMBL" id="CP014263">
    <property type="protein sequence ID" value="AQG82445.1"/>
    <property type="molecule type" value="Genomic_DNA"/>
</dbReference>
<dbReference type="Proteomes" id="UP000187941">
    <property type="component" value="Chromosome"/>
</dbReference>
<proteinExistence type="predicted"/>
<evidence type="ECO:0000313" key="3">
    <source>
        <dbReference type="Proteomes" id="UP000187941"/>
    </source>
</evidence>
<evidence type="ECO:0000259" key="1">
    <source>
        <dbReference type="Pfam" id="PF13648"/>
    </source>
</evidence>
<accession>A0A1P9X4C8</accession>
<dbReference type="PROSITE" id="PS51257">
    <property type="entry name" value="PROKAR_LIPOPROTEIN"/>
    <property type="match status" value="1"/>
</dbReference>
<keyword evidence="3" id="KW-1185">Reference proteome</keyword>
<dbReference type="Pfam" id="PF13648">
    <property type="entry name" value="Lipocalin_4"/>
    <property type="match status" value="1"/>
</dbReference>
<protein>
    <recommendedName>
        <fullName evidence="1">Lipocalin-like domain-containing protein</fullName>
    </recommendedName>
</protein>
<gene>
    <name evidence="2" type="ORF">AWR27_11400</name>
</gene>
<organism evidence="2 3">
    <name type="scientific">Spirosoma montaniterrae</name>
    <dbReference type="NCBI Taxonomy" id="1178516"/>
    <lineage>
        <taxon>Bacteria</taxon>
        <taxon>Pseudomonadati</taxon>
        <taxon>Bacteroidota</taxon>
        <taxon>Cytophagia</taxon>
        <taxon>Cytophagales</taxon>
        <taxon>Cytophagaceae</taxon>
        <taxon>Spirosoma</taxon>
    </lineage>
</organism>
<feature type="domain" description="Lipocalin-like" evidence="1">
    <location>
        <begin position="38"/>
        <end position="149"/>
    </location>
</feature>
<reference evidence="2 3" key="1">
    <citation type="submission" date="2016-01" db="EMBL/GenBank/DDBJ databases">
        <authorList>
            <person name="Oliw E.H."/>
        </authorList>
    </citation>
    <scope>NUCLEOTIDE SEQUENCE [LARGE SCALE GENOMIC DNA]</scope>
    <source>
        <strain evidence="2 3">DY10</strain>
    </source>
</reference>
<evidence type="ECO:0000313" key="2">
    <source>
        <dbReference type="EMBL" id="AQG82445.1"/>
    </source>
</evidence>
<dbReference type="RefSeq" id="WP_077133937.1">
    <property type="nucleotide sequence ID" value="NZ_CP014263.1"/>
</dbReference>
<sequence length="174" mass="18606">MKTQNAVRLLAWTLVVALPVWFGSCSKSGSDSVTPNTIEGTYVISGMTINPGVDFFQTGQRTTDLLAFFRGLPNGLGNDVVTCLTTTTITFNSGGKLASKAGQKCDVSTVDPTDFDANSTWKLDGNKLTISSGSGVEVYDVTRNGNTMTMAQTETEDYGEGTKTYTTTLQLTKQ</sequence>